<dbReference type="InterPro" id="IPR021391">
    <property type="entry name" value="DUF3027"/>
</dbReference>
<keyword evidence="3" id="KW-1185">Reference proteome</keyword>
<dbReference type="Pfam" id="PF11228">
    <property type="entry name" value="DUF3027"/>
    <property type="match status" value="1"/>
</dbReference>
<evidence type="ECO:0000256" key="1">
    <source>
        <dbReference type="SAM" id="MobiDB-lite"/>
    </source>
</evidence>
<protein>
    <submittedName>
        <fullName evidence="2">DUF3027 domain-containing protein</fullName>
    </submittedName>
</protein>
<name>A0ABU3ICD3_9ACTO</name>
<feature type="region of interest" description="Disordered" evidence="1">
    <location>
        <begin position="153"/>
        <end position="230"/>
    </location>
</feature>
<gene>
    <name evidence="2" type="ORF">QS713_08100</name>
</gene>
<feature type="compositionally biased region" description="Basic and acidic residues" evidence="1">
    <location>
        <begin position="164"/>
        <end position="185"/>
    </location>
</feature>
<dbReference type="EMBL" id="JASXSX010000004">
    <property type="protein sequence ID" value="MDT3768016.1"/>
    <property type="molecule type" value="Genomic_DNA"/>
</dbReference>
<organism evidence="2 3">
    <name type="scientific">Gleimia hominis</name>
    <dbReference type="NCBI Taxonomy" id="595468"/>
    <lineage>
        <taxon>Bacteria</taxon>
        <taxon>Bacillati</taxon>
        <taxon>Actinomycetota</taxon>
        <taxon>Actinomycetes</taxon>
        <taxon>Actinomycetales</taxon>
        <taxon>Actinomycetaceae</taxon>
        <taxon>Gleimia</taxon>
    </lineage>
</organism>
<feature type="compositionally biased region" description="Low complexity" evidence="1">
    <location>
        <begin position="1"/>
        <end position="14"/>
    </location>
</feature>
<comment type="caution">
    <text evidence="2">The sequence shown here is derived from an EMBL/GenBank/DDBJ whole genome shotgun (WGS) entry which is preliminary data.</text>
</comment>
<dbReference type="Proteomes" id="UP001247542">
    <property type="component" value="Unassembled WGS sequence"/>
</dbReference>
<proteinExistence type="predicted"/>
<sequence>MPKNNKQNNSNQVVENEHNTPHPETKKAAVPTEPKRESETKRETTRATKRAGGVRVDKVLQSASKQARELACQSVHPDDIGQHIGDVAEGERLHTHYYECLKEGYVGWHWAVTVARAPRQRQVTMCEVNLLPGKGALLAPDWVPWEDRLEPSDVTPSDILPYQKNDERLEARETEDAAPLKRPRELSQQGEEETVERWETRRRRRARRDAKERAGRSVGRRNRKRFEHNNKPQFDATCDSCGFLLSIEGKLGDKYGVCSNEWSADDGRVVALKHACGAHSETGIKNQPSQWPITPTHLDENNIEVLS</sequence>
<feature type="region of interest" description="Disordered" evidence="1">
    <location>
        <begin position="1"/>
        <end position="55"/>
    </location>
</feature>
<reference evidence="2 3" key="1">
    <citation type="submission" date="2023-06" db="EMBL/GenBank/DDBJ databases">
        <title>Draft genome sequence of Gleimia hominis type strain CCUG 57540T.</title>
        <authorList>
            <person name="Salva-Serra F."/>
            <person name="Cardew S."/>
            <person name="Jensie Markopoulos S."/>
            <person name="Ohlen M."/>
            <person name="Inganas E."/>
            <person name="Svensson-Stadler L."/>
            <person name="Moore E.R.B."/>
        </authorList>
    </citation>
    <scope>NUCLEOTIDE SEQUENCE [LARGE SCALE GENOMIC DNA]</scope>
    <source>
        <strain evidence="2 3">CCUG 57540</strain>
    </source>
</reference>
<dbReference type="RefSeq" id="WP_313274308.1">
    <property type="nucleotide sequence ID" value="NZ_JASXSX010000004.1"/>
</dbReference>
<evidence type="ECO:0000313" key="3">
    <source>
        <dbReference type="Proteomes" id="UP001247542"/>
    </source>
</evidence>
<accession>A0ABU3ICD3</accession>
<feature type="compositionally biased region" description="Basic and acidic residues" evidence="1">
    <location>
        <begin position="15"/>
        <end position="46"/>
    </location>
</feature>
<evidence type="ECO:0000313" key="2">
    <source>
        <dbReference type="EMBL" id="MDT3768016.1"/>
    </source>
</evidence>